<gene>
    <name evidence="1" type="ORF">SAMN06265373_1186</name>
</gene>
<comment type="caution">
    <text evidence="1">The sequence shown here is derived from an EMBL/GenBank/DDBJ whole genome shotgun (WGS) entry which is preliminary data.</text>
</comment>
<sequence length="125" mass="13746">MQVSRPGYFCEFLWLRFFETLTEETCRCFCASCNSEADLGNLCSEGQLSAVPASGALHAALRTNVVEGLGAVVGCVLHERHALGGRLQSLRFRHSDFFALLVSTVLLRGLRQREELPEGVASILM</sequence>
<name>A0ABY1PL68_9RHOB</name>
<evidence type="ECO:0000313" key="2">
    <source>
        <dbReference type="Proteomes" id="UP001157961"/>
    </source>
</evidence>
<dbReference type="Proteomes" id="UP001157961">
    <property type="component" value="Unassembled WGS sequence"/>
</dbReference>
<keyword evidence="2" id="KW-1185">Reference proteome</keyword>
<reference evidence="1 2" key="1">
    <citation type="submission" date="2017-05" db="EMBL/GenBank/DDBJ databases">
        <authorList>
            <person name="Varghese N."/>
            <person name="Submissions S."/>
        </authorList>
    </citation>
    <scope>NUCLEOTIDE SEQUENCE [LARGE SCALE GENOMIC DNA]</scope>
    <source>
        <strain evidence="1 2">DSM 29734</strain>
    </source>
</reference>
<organism evidence="1 2">
    <name type="scientific">Shimia sagamensis</name>
    <dbReference type="NCBI Taxonomy" id="1566352"/>
    <lineage>
        <taxon>Bacteria</taxon>
        <taxon>Pseudomonadati</taxon>
        <taxon>Pseudomonadota</taxon>
        <taxon>Alphaproteobacteria</taxon>
        <taxon>Rhodobacterales</taxon>
        <taxon>Roseobacteraceae</taxon>
    </lineage>
</organism>
<evidence type="ECO:0000313" key="1">
    <source>
        <dbReference type="EMBL" id="SMP36652.1"/>
    </source>
</evidence>
<protein>
    <submittedName>
        <fullName evidence="1">Uncharacterized protein</fullName>
    </submittedName>
</protein>
<dbReference type="EMBL" id="FXTY01000018">
    <property type="protein sequence ID" value="SMP36652.1"/>
    <property type="molecule type" value="Genomic_DNA"/>
</dbReference>
<proteinExistence type="predicted"/>
<accession>A0ABY1PL68</accession>